<dbReference type="GeneID" id="54297758"/>
<reference evidence="1" key="1">
    <citation type="journal article" date="2020" name="Stud. Mycol.">
        <title>101 Dothideomycetes genomes: a test case for predicting lifestyles and emergence of pathogens.</title>
        <authorList>
            <person name="Haridas S."/>
            <person name="Albert R."/>
            <person name="Binder M."/>
            <person name="Bloem J."/>
            <person name="Labutti K."/>
            <person name="Salamov A."/>
            <person name="Andreopoulos B."/>
            <person name="Baker S."/>
            <person name="Barry K."/>
            <person name="Bills G."/>
            <person name="Bluhm B."/>
            <person name="Cannon C."/>
            <person name="Castanera R."/>
            <person name="Culley D."/>
            <person name="Daum C."/>
            <person name="Ezra D."/>
            <person name="Gonzalez J."/>
            <person name="Henrissat B."/>
            <person name="Kuo A."/>
            <person name="Liang C."/>
            <person name="Lipzen A."/>
            <person name="Lutzoni F."/>
            <person name="Magnuson J."/>
            <person name="Mondo S."/>
            <person name="Nolan M."/>
            <person name="Ohm R."/>
            <person name="Pangilinan J."/>
            <person name="Park H.-J."/>
            <person name="Ramirez L."/>
            <person name="Alfaro M."/>
            <person name="Sun H."/>
            <person name="Tritt A."/>
            <person name="Yoshinaga Y."/>
            <person name="Zwiers L.-H."/>
            <person name="Turgeon B."/>
            <person name="Goodwin S."/>
            <person name="Spatafora J."/>
            <person name="Crous P."/>
            <person name="Grigoriev I."/>
        </authorList>
    </citation>
    <scope>NUCLEOTIDE SEQUENCE</scope>
    <source>
        <strain evidence="1">CBS 121167</strain>
    </source>
</reference>
<accession>A0A6A6BIF7</accession>
<dbReference type="AlphaFoldDB" id="A0A6A6BIF7"/>
<evidence type="ECO:0000313" key="2">
    <source>
        <dbReference type="Proteomes" id="UP000799438"/>
    </source>
</evidence>
<dbReference type="Proteomes" id="UP000799438">
    <property type="component" value="Unassembled WGS sequence"/>
</dbReference>
<protein>
    <submittedName>
        <fullName evidence="1">Uncharacterized protein</fullName>
    </submittedName>
</protein>
<dbReference type="EMBL" id="ML995482">
    <property type="protein sequence ID" value="KAF2143418.1"/>
    <property type="molecule type" value="Genomic_DNA"/>
</dbReference>
<organism evidence="1 2">
    <name type="scientific">Aplosporella prunicola CBS 121167</name>
    <dbReference type="NCBI Taxonomy" id="1176127"/>
    <lineage>
        <taxon>Eukaryota</taxon>
        <taxon>Fungi</taxon>
        <taxon>Dikarya</taxon>
        <taxon>Ascomycota</taxon>
        <taxon>Pezizomycotina</taxon>
        <taxon>Dothideomycetes</taxon>
        <taxon>Dothideomycetes incertae sedis</taxon>
        <taxon>Botryosphaeriales</taxon>
        <taxon>Aplosporellaceae</taxon>
        <taxon>Aplosporella</taxon>
    </lineage>
</organism>
<proteinExistence type="predicted"/>
<sequence>MSLGWSPLRPLYQDTHEPKILKCCPSSIRSSFDVLCFGVHCPLVPTVFFFSQQQSCARPRKIWLDIPMRHAFDYSKVIWSITEVHNPLCRGIWAYLWSMHSTTQNLPRHTHEACIGLCTSYQGIPARYTIGYTKVS</sequence>
<dbReference type="RefSeq" id="XP_033399130.1">
    <property type="nucleotide sequence ID" value="XM_033540262.1"/>
</dbReference>
<keyword evidence="2" id="KW-1185">Reference proteome</keyword>
<evidence type="ECO:0000313" key="1">
    <source>
        <dbReference type="EMBL" id="KAF2143418.1"/>
    </source>
</evidence>
<gene>
    <name evidence="1" type="ORF">K452DRAFT_286249</name>
</gene>
<name>A0A6A6BIF7_9PEZI</name>